<keyword evidence="4 11" id="KW-0597">Phosphoprotein</keyword>
<name>A0A1R0XWF1_9BACL</name>
<evidence type="ECO:0000256" key="3">
    <source>
        <dbReference type="ARBA" id="ARBA00012438"/>
    </source>
</evidence>
<keyword evidence="6" id="KW-0547">Nucleotide-binding</keyword>
<reference evidence="15 16" key="1">
    <citation type="submission" date="2016-10" db="EMBL/GenBank/DDBJ databases">
        <title>Paenibacillus species isolates.</title>
        <authorList>
            <person name="Beno S.M."/>
        </authorList>
    </citation>
    <scope>NUCLEOTIDE SEQUENCE [LARGE SCALE GENOMIC DNA]</scope>
    <source>
        <strain evidence="15 16">FSL H7-0710</strain>
    </source>
</reference>
<dbReference type="SUPFAM" id="SSF52172">
    <property type="entry name" value="CheY-like"/>
    <property type="match status" value="1"/>
</dbReference>
<evidence type="ECO:0000256" key="12">
    <source>
        <dbReference type="SAM" id="Phobius"/>
    </source>
</evidence>
<feature type="transmembrane region" description="Helical" evidence="12">
    <location>
        <begin position="362"/>
        <end position="379"/>
    </location>
</feature>
<dbReference type="SUPFAM" id="SSF47384">
    <property type="entry name" value="Homodimeric domain of signal transducing histidine kinase"/>
    <property type="match status" value="1"/>
</dbReference>
<dbReference type="SMART" id="SM00388">
    <property type="entry name" value="HisKA"/>
    <property type="match status" value="1"/>
</dbReference>
<evidence type="ECO:0000313" key="15">
    <source>
        <dbReference type="EMBL" id="OMD39282.1"/>
    </source>
</evidence>
<accession>A0A1R0XWF1</accession>
<comment type="catalytic activity">
    <reaction evidence="1">
        <text>ATP + protein L-histidine = ADP + protein N-phospho-L-histidine.</text>
        <dbReference type="EC" id="2.7.13.3"/>
    </reaction>
</comment>
<dbReference type="InterPro" id="IPR003594">
    <property type="entry name" value="HATPase_dom"/>
</dbReference>
<dbReference type="InterPro" id="IPR003661">
    <property type="entry name" value="HisK_dim/P_dom"/>
</dbReference>
<evidence type="ECO:0000256" key="4">
    <source>
        <dbReference type="ARBA" id="ARBA00022553"/>
    </source>
</evidence>
<dbReference type="EC" id="2.7.13.3" evidence="3"/>
<evidence type="ECO:0000256" key="5">
    <source>
        <dbReference type="ARBA" id="ARBA00022679"/>
    </source>
</evidence>
<dbReference type="GO" id="GO:0005886">
    <property type="term" value="C:plasma membrane"/>
    <property type="evidence" value="ECO:0007669"/>
    <property type="project" value="TreeGrafter"/>
</dbReference>
<dbReference type="SUPFAM" id="SSF55874">
    <property type="entry name" value="ATPase domain of HSP90 chaperone/DNA topoisomerase II/histidine kinase"/>
    <property type="match status" value="2"/>
</dbReference>
<dbReference type="OrthoDB" id="9809348at2"/>
<dbReference type="Gene3D" id="1.10.287.130">
    <property type="match status" value="1"/>
</dbReference>
<keyword evidence="5" id="KW-0808">Transferase</keyword>
<dbReference type="InterPro" id="IPR011006">
    <property type="entry name" value="CheY-like_superfamily"/>
</dbReference>
<evidence type="ECO:0000256" key="11">
    <source>
        <dbReference type="PROSITE-ProRule" id="PRU00169"/>
    </source>
</evidence>
<keyword evidence="8" id="KW-0067">ATP-binding</keyword>
<dbReference type="CDD" id="cd00082">
    <property type="entry name" value="HisKA"/>
    <property type="match status" value="1"/>
</dbReference>
<evidence type="ECO:0000256" key="1">
    <source>
        <dbReference type="ARBA" id="ARBA00000085"/>
    </source>
</evidence>
<gene>
    <name evidence="15" type="ORF">BSK52_16820</name>
</gene>
<dbReference type="Pfam" id="PF02518">
    <property type="entry name" value="HATPase_c"/>
    <property type="match status" value="2"/>
</dbReference>
<dbReference type="SUPFAM" id="SSF49785">
    <property type="entry name" value="Galactose-binding domain-like"/>
    <property type="match status" value="1"/>
</dbReference>
<evidence type="ECO:0000256" key="9">
    <source>
        <dbReference type="ARBA" id="ARBA00023012"/>
    </source>
</evidence>
<comment type="similarity">
    <text evidence="2">In the N-terminal section; belongs to the phytochrome family.</text>
</comment>
<protein>
    <recommendedName>
        <fullName evidence="10">Circadian input-output histidine kinase CikA</fullName>
        <ecNumber evidence="3">2.7.13.3</ecNumber>
    </recommendedName>
</protein>
<dbReference type="InterPro" id="IPR010559">
    <property type="entry name" value="Sig_transdc_His_kin_internal"/>
</dbReference>
<dbReference type="InterPro" id="IPR001789">
    <property type="entry name" value="Sig_transdc_resp-reg_receiver"/>
</dbReference>
<dbReference type="SMART" id="SM00448">
    <property type="entry name" value="REC"/>
    <property type="match status" value="1"/>
</dbReference>
<keyword evidence="7" id="KW-0418">Kinase</keyword>
<dbReference type="PROSITE" id="PS50110">
    <property type="entry name" value="RESPONSE_REGULATORY"/>
    <property type="match status" value="1"/>
</dbReference>
<organism evidence="15 16">
    <name type="scientific">Paenibacillus odorifer</name>
    <dbReference type="NCBI Taxonomy" id="189426"/>
    <lineage>
        <taxon>Bacteria</taxon>
        <taxon>Bacillati</taxon>
        <taxon>Bacillota</taxon>
        <taxon>Bacilli</taxon>
        <taxon>Bacillales</taxon>
        <taxon>Paenibacillaceae</taxon>
        <taxon>Paenibacillus</taxon>
    </lineage>
</organism>
<dbReference type="InterPro" id="IPR036097">
    <property type="entry name" value="HisK_dim/P_sf"/>
</dbReference>
<keyword evidence="12" id="KW-0812">Transmembrane</keyword>
<dbReference type="InterPro" id="IPR011623">
    <property type="entry name" value="7TMR_DISM_rcpt_extracell_dom1"/>
</dbReference>
<dbReference type="GO" id="GO:0009927">
    <property type="term" value="F:histidine phosphotransfer kinase activity"/>
    <property type="evidence" value="ECO:0007669"/>
    <property type="project" value="TreeGrafter"/>
</dbReference>
<dbReference type="Proteomes" id="UP000187439">
    <property type="component" value="Unassembled WGS sequence"/>
</dbReference>
<dbReference type="Gene3D" id="2.60.120.260">
    <property type="entry name" value="Galactose-binding domain-like"/>
    <property type="match status" value="1"/>
</dbReference>
<dbReference type="Gene3D" id="3.30.565.10">
    <property type="entry name" value="Histidine kinase-like ATPase, C-terminal domain"/>
    <property type="match status" value="2"/>
</dbReference>
<keyword evidence="12" id="KW-0472">Membrane</keyword>
<comment type="caution">
    <text evidence="15">The sequence shown here is derived from an EMBL/GenBank/DDBJ whole genome shotgun (WGS) entry which is preliminary data.</text>
</comment>
<sequence length="1041" mass="117788">MTKRKLFLIIVLFLTILTCFRFLWIWASPHAIQPQLVKGVLDLRNNELNQDKLLTLKGQWEFYPNTLLPTFNKESLNNATPKKYIQVPDQWNEAINNGKKTAFGYGSYRLRILVDKNEKQSYGILISGVRTSSEIYINGELLGSSGSPSADKEDYIPHVLPYSISFTTDESEIEIVIHAANYSLAHTGGIYKPILFGNEKALTHQRIVSIGLQLLLCVVLLLHAVYAAILYTIGPRQKMLIYFILLVISAITTVLIDDDKLLLHMLPLNYQWSLKLLIISNILAFIFILLTSKQLMFQNLKIKSVRILTSLSLVHILFILLGPVVRYYESYILIFFINIFVLSLEVVVLFLKSTLRNHDGSIFLLLSILAIVNSTHWGLFKNYDLINVTYYPFDLIIAFLCFATFGFKRYFWNTKQTENLAQSLQRTVTQKDNFLANTSHELKNPLHSIINIAETILDSERESLMLENANNLELLITVGRRMSLLINDLLDQSQLRESNIQLQLRDVPIQSVAVGVLDMLKFLTEGKNITLISEIPDSFPSVVADEKRLIQILFNLLQNAVKYTSTGSVRVHADIHKGLARIHITDTGIGMNEETQLRAFQPYEQGDSNKTAISGGIGLGLSICKQLVELHGGEISVKSSLGKGSTFTFTMPLSDTSIQKFNSEPPTVTEYKDKQSQITLSEIAATSTSSTDGRRPRILAVDDDPVNLKILTSVLSIKDYEMVTVTSGIDALIKLDTDHWDLIITDVMMPQMSGYELTQKIHDRFTIAELPILLLTARSQPEDIYTGFVSGANDYVMKPMNAMELRGRVRSLTDLKQSVNERLRLEAAYLQAQIQPHFLFNTLNSISALASFDTQRMGHLIDAFSSYLRLSFNFLNAEPMIPIEHELELVRAYLYIEKERFEDRMTINWELTENLHFQLPPLTIQPLVENAVRHGILSRSKGGTLSISIKELADDIEITIADNGKGMTSEQLQQLLSSQSNVTRGIGFLNTHKRLLRVYATGLQIKSKEGQGTSVSFIIPFEKRNMIRKNSYSQTDLNEPK</sequence>
<dbReference type="PROSITE" id="PS50109">
    <property type="entry name" value="HIS_KIN"/>
    <property type="match status" value="2"/>
</dbReference>
<keyword evidence="9" id="KW-0902">Two-component regulatory system</keyword>
<dbReference type="GO" id="GO:0005524">
    <property type="term" value="F:ATP binding"/>
    <property type="evidence" value="ECO:0007669"/>
    <property type="project" value="UniProtKB-KW"/>
</dbReference>
<dbReference type="InterPro" id="IPR036890">
    <property type="entry name" value="HATPase_C_sf"/>
</dbReference>
<dbReference type="Pfam" id="PF06580">
    <property type="entry name" value="His_kinase"/>
    <property type="match status" value="1"/>
</dbReference>
<dbReference type="InterPro" id="IPR004358">
    <property type="entry name" value="Sig_transdc_His_kin-like_C"/>
</dbReference>
<dbReference type="PANTHER" id="PTHR43047:SF71">
    <property type="entry name" value="HISTIDINE KINASE CONTAINING CHEY-HOMOLOGOUS RECEIVER DOMAIN-RELATED"/>
    <property type="match status" value="1"/>
</dbReference>
<dbReference type="PRINTS" id="PR00344">
    <property type="entry name" value="BCTRLSENSOR"/>
</dbReference>
<feature type="domain" description="Histidine kinase" evidence="13">
    <location>
        <begin position="437"/>
        <end position="655"/>
    </location>
</feature>
<dbReference type="CDD" id="cd16922">
    <property type="entry name" value="HATPase_EvgS-ArcB-TorS-like"/>
    <property type="match status" value="1"/>
</dbReference>
<evidence type="ECO:0000313" key="16">
    <source>
        <dbReference type="Proteomes" id="UP000187439"/>
    </source>
</evidence>
<feature type="transmembrane region" description="Helical" evidence="12">
    <location>
        <begin position="276"/>
        <end position="292"/>
    </location>
</feature>
<evidence type="ECO:0000256" key="7">
    <source>
        <dbReference type="ARBA" id="ARBA00022777"/>
    </source>
</evidence>
<evidence type="ECO:0000256" key="6">
    <source>
        <dbReference type="ARBA" id="ARBA00022741"/>
    </source>
</evidence>
<feature type="transmembrane region" description="Helical" evidence="12">
    <location>
        <begin position="210"/>
        <end position="233"/>
    </location>
</feature>
<feature type="transmembrane region" description="Helical" evidence="12">
    <location>
        <begin position="304"/>
        <end position="325"/>
    </location>
</feature>
<feature type="transmembrane region" description="Helical" evidence="12">
    <location>
        <begin position="331"/>
        <end position="350"/>
    </location>
</feature>
<feature type="domain" description="Histidine kinase" evidence="13">
    <location>
        <begin position="924"/>
        <end position="1023"/>
    </location>
</feature>
<dbReference type="PANTHER" id="PTHR43047">
    <property type="entry name" value="TWO-COMPONENT HISTIDINE PROTEIN KINASE"/>
    <property type="match status" value="1"/>
</dbReference>
<evidence type="ECO:0000256" key="8">
    <source>
        <dbReference type="ARBA" id="ARBA00022840"/>
    </source>
</evidence>
<evidence type="ECO:0000256" key="2">
    <source>
        <dbReference type="ARBA" id="ARBA00006402"/>
    </source>
</evidence>
<dbReference type="FunFam" id="3.30.565.10:FF:000010">
    <property type="entry name" value="Sensor histidine kinase RcsC"/>
    <property type="match status" value="1"/>
</dbReference>
<keyword evidence="12" id="KW-1133">Transmembrane helix</keyword>
<dbReference type="GO" id="GO:0000155">
    <property type="term" value="F:phosphorelay sensor kinase activity"/>
    <property type="evidence" value="ECO:0007669"/>
    <property type="project" value="InterPro"/>
</dbReference>
<dbReference type="InterPro" id="IPR005467">
    <property type="entry name" value="His_kinase_dom"/>
</dbReference>
<dbReference type="EMBL" id="MPTC01000014">
    <property type="protein sequence ID" value="OMD39282.1"/>
    <property type="molecule type" value="Genomic_DNA"/>
</dbReference>
<feature type="transmembrane region" description="Helical" evidence="12">
    <location>
        <begin position="240"/>
        <end position="256"/>
    </location>
</feature>
<dbReference type="Pfam" id="PF00072">
    <property type="entry name" value="Response_reg"/>
    <property type="match status" value="1"/>
</dbReference>
<dbReference type="Pfam" id="PF00512">
    <property type="entry name" value="HisKA"/>
    <property type="match status" value="1"/>
</dbReference>
<evidence type="ECO:0000256" key="10">
    <source>
        <dbReference type="ARBA" id="ARBA00074306"/>
    </source>
</evidence>
<evidence type="ECO:0000259" key="13">
    <source>
        <dbReference type="PROSITE" id="PS50109"/>
    </source>
</evidence>
<feature type="transmembrane region" description="Helical" evidence="12">
    <location>
        <begin position="385"/>
        <end position="407"/>
    </location>
</feature>
<dbReference type="SMART" id="SM00387">
    <property type="entry name" value="HATPase_c"/>
    <property type="match status" value="2"/>
</dbReference>
<proteinExistence type="inferred from homology"/>
<evidence type="ECO:0000259" key="14">
    <source>
        <dbReference type="PROSITE" id="PS50110"/>
    </source>
</evidence>
<dbReference type="CDD" id="cd17574">
    <property type="entry name" value="REC_OmpR"/>
    <property type="match status" value="1"/>
</dbReference>
<dbReference type="Pfam" id="PF07695">
    <property type="entry name" value="7TMR-DISM_7TM"/>
    <property type="match status" value="1"/>
</dbReference>
<feature type="domain" description="Response regulatory" evidence="14">
    <location>
        <begin position="697"/>
        <end position="813"/>
    </location>
</feature>
<feature type="modified residue" description="4-aspartylphosphate" evidence="11">
    <location>
        <position position="746"/>
    </location>
</feature>
<dbReference type="AlphaFoldDB" id="A0A1R0XWF1"/>
<dbReference type="Gene3D" id="3.40.50.2300">
    <property type="match status" value="1"/>
</dbReference>
<dbReference type="InterPro" id="IPR008979">
    <property type="entry name" value="Galactose-bd-like_sf"/>
</dbReference>